<organism evidence="2">
    <name type="scientific">gut metagenome</name>
    <dbReference type="NCBI Taxonomy" id="749906"/>
    <lineage>
        <taxon>unclassified sequences</taxon>
        <taxon>metagenomes</taxon>
        <taxon>organismal metagenomes</taxon>
    </lineage>
</organism>
<reference evidence="2" key="1">
    <citation type="journal article" date="2012" name="PLoS ONE">
        <title>Gene sets for utilization of primary and secondary nutrition supplies in the distal gut of endangered iberian lynx.</title>
        <authorList>
            <person name="Alcaide M."/>
            <person name="Messina E."/>
            <person name="Richter M."/>
            <person name="Bargiela R."/>
            <person name="Peplies J."/>
            <person name="Huws S.A."/>
            <person name="Newbold C.J."/>
            <person name="Golyshin P.N."/>
            <person name="Simon M.A."/>
            <person name="Lopez G."/>
            <person name="Yakimov M.M."/>
            <person name="Ferrer M."/>
        </authorList>
    </citation>
    <scope>NUCLEOTIDE SEQUENCE</scope>
</reference>
<feature type="region of interest" description="Disordered" evidence="1">
    <location>
        <begin position="22"/>
        <end position="45"/>
    </location>
</feature>
<dbReference type="AlphaFoldDB" id="J9GDM2"/>
<comment type="caution">
    <text evidence="2">The sequence shown here is derived from an EMBL/GenBank/DDBJ whole genome shotgun (WGS) entry which is preliminary data.</text>
</comment>
<evidence type="ECO:0000313" key="2">
    <source>
        <dbReference type="EMBL" id="EJX05442.1"/>
    </source>
</evidence>
<accession>J9GDM2</accession>
<evidence type="ECO:0000256" key="1">
    <source>
        <dbReference type="SAM" id="MobiDB-lite"/>
    </source>
</evidence>
<protein>
    <submittedName>
        <fullName evidence="2">Uncharacterized protein</fullName>
    </submittedName>
</protein>
<name>J9GDM2_9ZZZZ</name>
<dbReference type="EMBL" id="AMCI01001468">
    <property type="protein sequence ID" value="EJX05442.1"/>
    <property type="molecule type" value="Genomic_DNA"/>
</dbReference>
<sequence length="45" mass="5337">MIGVLRINNRFVNKPLAKLEKELQSRNNKENFADRKTSYMKKSEP</sequence>
<proteinExistence type="predicted"/>
<gene>
    <name evidence="2" type="ORF">EVA_06450</name>
</gene>